<dbReference type="InterPro" id="IPR053378">
    <property type="entry name" value="Prenyl_diphosphate_synthase"/>
</dbReference>
<dbReference type="InterPro" id="IPR000092">
    <property type="entry name" value="Polyprenyl_synt"/>
</dbReference>
<accession>A0ABQ5VDV3</accession>
<dbReference type="InterPro" id="IPR008949">
    <property type="entry name" value="Isoprenoid_synthase_dom_sf"/>
</dbReference>
<organism evidence="8 9">
    <name type="scientific">Algimonas ampicilliniresistens</name>
    <dbReference type="NCBI Taxonomy" id="1298735"/>
    <lineage>
        <taxon>Bacteria</taxon>
        <taxon>Pseudomonadati</taxon>
        <taxon>Pseudomonadota</taxon>
        <taxon>Alphaproteobacteria</taxon>
        <taxon>Maricaulales</taxon>
        <taxon>Robiginitomaculaceae</taxon>
        <taxon>Algimonas</taxon>
    </lineage>
</organism>
<evidence type="ECO:0000256" key="7">
    <source>
        <dbReference type="RuleBase" id="RU004466"/>
    </source>
</evidence>
<evidence type="ECO:0000256" key="3">
    <source>
        <dbReference type="ARBA" id="ARBA00022679"/>
    </source>
</evidence>
<evidence type="ECO:0000256" key="6">
    <source>
        <dbReference type="ARBA" id="ARBA00023229"/>
    </source>
</evidence>
<dbReference type="SFLD" id="SFLDS00005">
    <property type="entry name" value="Isoprenoid_Synthase_Type_I"/>
    <property type="match status" value="1"/>
</dbReference>
<dbReference type="PANTHER" id="PTHR43281">
    <property type="entry name" value="FARNESYL DIPHOSPHATE SYNTHASE"/>
    <property type="match status" value="1"/>
</dbReference>
<dbReference type="PROSITE" id="PS00723">
    <property type="entry name" value="POLYPRENYL_SYNTHASE_1"/>
    <property type="match status" value="1"/>
</dbReference>
<comment type="similarity">
    <text evidence="2 7">Belongs to the FPP/GGPP synthase family.</text>
</comment>
<dbReference type="CDD" id="cd00685">
    <property type="entry name" value="Trans_IPPS_HT"/>
    <property type="match status" value="1"/>
</dbReference>
<keyword evidence="6" id="KW-0414">Isoprene biosynthesis</keyword>
<gene>
    <name evidence="8" type="ORF">GCM10007853_27280</name>
</gene>
<dbReference type="InterPro" id="IPR033749">
    <property type="entry name" value="Polyprenyl_synt_CS"/>
</dbReference>
<reference evidence="8" key="2">
    <citation type="submission" date="2023-01" db="EMBL/GenBank/DDBJ databases">
        <title>Draft genome sequence of Algimonas ampicilliniresistens strain NBRC 108219.</title>
        <authorList>
            <person name="Sun Q."/>
            <person name="Mori K."/>
        </authorList>
    </citation>
    <scope>NUCLEOTIDE SEQUENCE</scope>
    <source>
        <strain evidence="8">NBRC 108219</strain>
    </source>
</reference>
<evidence type="ECO:0000256" key="1">
    <source>
        <dbReference type="ARBA" id="ARBA00001946"/>
    </source>
</evidence>
<evidence type="ECO:0000256" key="2">
    <source>
        <dbReference type="ARBA" id="ARBA00006706"/>
    </source>
</evidence>
<keyword evidence="5" id="KW-0460">Magnesium</keyword>
<dbReference type="PROSITE" id="PS00444">
    <property type="entry name" value="POLYPRENYL_SYNTHASE_2"/>
    <property type="match status" value="1"/>
</dbReference>
<dbReference type="RefSeq" id="WP_284391748.1">
    <property type="nucleotide sequence ID" value="NZ_BSNK01000002.1"/>
</dbReference>
<name>A0ABQ5VDV3_9PROT</name>
<dbReference type="Pfam" id="PF00348">
    <property type="entry name" value="polyprenyl_synt"/>
    <property type="match status" value="1"/>
</dbReference>
<evidence type="ECO:0000313" key="8">
    <source>
        <dbReference type="EMBL" id="GLQ24854.1"/>
    </source>
</evidence>
<dbReference type="SUPFAM" id="SSF48576">
    <property type="entry name" value="Terpenoid synthases"/>
    <property type="match status" value="1"/>
</dbReference>
<comment type="cofactor">
    <cofactor evidence="1">
        <name>Mg(2+)</name>
        <dbReference type="ChEBI" id="CHEBI:18420"/>
    </cofactor>
</comment>
<evidence type="ECO:0000256" key="5">
    <source>
        <dbReference type="ARBA" id="ARBA00022842"/>
    </source>
</evidence>
<proteinExistence type="inferred from homology"/>
<dbReference type="NCBIfam" id="NF045485">
    <property type="entry name" value="FPPsyn"/>
    <property type="match status" value="1"/>
</dbReference>
<evidence type="ECO:0000313" key="9">
    <source>
        <dbReference type="Proteomes" id="UP001161391"/>
    </source>
</evidence>
<dbReference type="Proteomes" id="UP001161391">
    <property type="component" value="Unassembled WGS sequence"/>
</dbReference>
<reference evidence="8" key="1">
    <citation type="journal article" date="2014" name="Int. J. Syst. Evol. Microbiol.">
        <title>Complete genome of a new Firmicutes species belonging to the dominant human colonic microbiota ('Ruminococcus bicirculans') reveals two chromosomes and a selective capacity to utilize plant glucans.</title>
        <authorList>
            <consortium name="NISC Comparative Sequencing Program"/>
            <person name="Wegmann U."/>
            <person name="Louis P."/>
            <person name="Goesmann A."/>
            <person name="Henrissat B."/>
            <person name="Duncan S.H."/>
            <person name="Flint H.J."/>
        </authorList>
    </citation>
    <scope>NUCLEOTIDE SEQUENCE</scope>
    <source>
        <strain evidence="8">NBRC 108219</strain>
    </source>
</reference>
<keyword evidence="3 7" id="KW-0808">Transferase</keyword>
<dbReference type="Gene3D" id="1.10.600.10">
    <property type="entry name" value="Farnesyl Diphosphate Synthase"/>
    <property type="match status" value="1"/>
</dbReference>
<comment type="caution">
    <text evidence="8">The sequence shown here is derived from an EMBL/GenBank/DDBJ whole genome shotgun (WGS) entry which is preliminary data.</text>
</comment>
<keyword evidence="4" id="KW-0479">Metal-binding</keyword>
<protein>
    <submittedName>
        <fullName evidence="8">Farnesyl-diphosphate synthase</fullName>
    </submittedName>
</protein>
<dbReference type="SFLD" id="SFLDG01017">
    <property type="entry name" value="Polyprenyl_Transferase_Like"/>
    <property type="match status" value="1"/>
</dbReference>
<dbReference type="PANTHER" id="PTHR43281:SF1">
    <property type="entry name" value="FARNESYL DIPHOSPHATE SYNTHASE"/>
    <property type="match status" value="1"/>
</dbReference>
<evidence type="ECO:0000256" key="4">
    <source>
        <dbReference type="ARBA" id="ARBA00022723"/>
    </source>
</evidence>
<keyword evidence="9" id="KW-1185">Reference proteome</keyword>
<sequence length="301" mass="31810">MDRTSSPTGFVDQLQHVANAVESALDRLLPSPNGHHAVIAEAMRYAAMGGGKRMRPFLVMETARMLGGDPGNALTVGCALECLHVYSLVHDDLPCMDDDDLRRGKPTVHKVFGDAMAVLAGDGLLTHAFEFLAREEAHPDPAIRTQLMLELARASGANGMIGGQVIDITVAEDARDTALITNLQAMKTGALIRYATKAGGLISGAQPHDLAALDRYATALGLAFQIQDDVLDVEGDAELVGKAVGKDAGLGKATFVSLLGLDGAKDKARQLGDTARAALAPYGERAHTLIGAVDFVLERRH</sequence>
<dbReference type="EMBL" id="BSNK01000002">
    <property type="protein sequence ID" value="GLQ24854.1"/>
    <property type="molecule type" value="Genomic_DNA"/>
</dbReference>